<organism evidence="5 6">
    <name type="scientific">Hydrobacter penzbergensis</name>
    <dbReference type="NCBI Taxonomy" id="1235997"/>
    <lineage>
        <taxon>Bacteria</taxon>
        <taxon>Pseudomonadati</taxon>
        <taxon>Bacteroidota</taxon>
        <taxon>Chitinophagia</taxon>
        <taxon>Chitinophagales</taxon>
        <taxon>Chitinophagaceae</taxon>
        <taxon>Hydrobacter</taxon>
    </lineage>
</organism>
<dbReference type="Pfam" id="PF13102">
    <property type="entry name" value="Phage_int_SAM_5"/>
    <property type="match status" value="1"/>
</dbReference>
<accession>A0A8X8IA87</accession>
<dbReference type="InterPro" id="IPR025269">
    <property type="entry name" value="SAM-like_dom"/>
</dbReference>
<evidence type="ECO:0000259" key="4">
    <source>
        <dbReference type="PROSITE" id="PS51898"/>
    </source>
</evidence>
<dbReference type="InterPro" id="IPR050090">
    <property type="entry name" value="Tyrosine_recombinase_XerCD"/>
</dbReference>
<dbReference type="InterPro" id="IPR002104">
    <property type="entry name" value="Integrase_catalytic"/>
</dbReference>
<keyword evidence="2" id="KW-0238">DNA-binding</keyword>
<dbReference type="AlphaFoldDB" id="A0A8X8IA87"/>
<gene>
    <name evidence="5" type="ORF">SAMN05444410_102247</name>
</gene>
<dbReference type="GO" id="GO:0015074">
    <property type="term" value="P:DNA integration"/>
    <property type="evidence" value="ECO:0007669"/>
    <property type="project" value="InterPro"/>
</dbReference>
<dbReference type="Gene3D" id="1.10.443.10">
    <property type="entry name" value="Intergrase catalytic core"/>
    <property type="match status" value="1"/>
</dbReference>
<proteinExistence type="inferred from homology"/>
<name>A0A8X8IA87_9BACT</name>
<dbReference type="Pfam" id="PF00589">
    <property type="entry name" value="Phage_integrase"/>
    <property type="match status" value="1"/>
</dbReference>
<dbReference type="GO" id="GO:0003677">
    <property type="term" value="F:DNA binding"/>
    <property type="evidence" value="ECO:0007669"/>
    <property type="project" value="UniProtKB-KW"/>
</dbReference>
<dbReference type="SUPFAM" id="SSF56349">
    <property type="entry name" value="DNA breaking-rejoining enzymes"/>
    <property type="match status" value="1"/>
</dbReference>
<comment type="caution">
    <text evidence="5">The sequence shown here is derived from an EMBL/GenBank/DDBJ whole genome shotgun (WGS) entry which is preliminary data.</text>
</comment>
<dbReference type="RefSeq" id="WP_092722416.1">
    <property type="nucleotide sequence ID" value="NZ_FNNO01000002.1"/>
</dbReference>
<evidence type="ECO:0000256" key="3">
    <source>
        <dbReference type="ARBA" id="ARBA00023172"/>
    </source>
</evidence>
<dbReference type="EMBL" id="FNNO01000002">
    <property type="protein sequence ID" value="SDW41551.1"/>
    <property type="molecule type" value="Genomic_DNA"/>
</dbReference>
<evidence type="ECO:0000313" key="5">
    <source>
        <dbReference type="EMBL" id="SDW41551.1"/>
    </source>
</evidence>
<dbReference type="InterPro" id="IPR011010">
    <property type="entry name" value="DNA_brk_join_enz"/>
</dbReference>
<dbReference type="CDD" id="cd01185">
    <property type="entry name" value="INTN1_C_like"/>
    <property type="match status" value="1"/>
</dbReference>
<keyword evidence="6" id="KW-1185">Reference proteome</keyword>
<dbReference type="PROSITE" id="PS51898">
    <property type="entry name" value="TYR_RECOMBINASE"/>
    <property type="match status" value="1"/>
</dbReference>
<dbReference type="InterPro" id="IPR013762">
    <property type="entry name" value="Integrase-like_cat_sf"/>
</dbReference>
<dbReference type="InterPro" id="IPR010998">
    <property type="entry name" value="Integrase_recombinase_N"/>
</dbReference>
<dbReference type="Proteomes" id="UP000198711">
    <property type="component" value="Unassembled WGS sequence"/>
</dbReference>
<dbReference type="PANTHER" id="PTHR30349:SF64">
    <property type="entry name" value="PROPHAGE INTEGRASE INTD-RELATED"/>
    <property type="match status" value="1"/>
</dbReference>
<dbReference type="PANTHER" id="PTHR30349">
    <property type="entry name" value="PHAGE INTEGRASE-RELATED"/>
    <property type="match status" value="1"/>
</dbReference>
<feature type="domain" description="Tyr recombinase" evidence="4">
    <location>
        <begin position="204"/>
        <end position="374"/>
    </location>
</feature>
<keyword evidence="3" id="KW-0233">DNA recombination</keyword>
<evidence type="ECO:0000256" key="2">
    <source>
        <dbReference type="ARBA" id="ARBA00023125"/>
    </source>
</evidence>
<dbReference type="Gene3D" id="1.10.150.130">
    <property type="match status" value="1"/>
</dbReference>
<reference evidence="5 6" key="1">
    <citation type="submission" date="2016-10" db="EMBL/GenBank/DDBJ databases">
        <authorList>
            <person name="Varghese N."/>
            <person name="Submissions S."/>
        </authorList>
    </citation>
    <scope>NUCLEOTIDE SEQUENCE [LARGE SCALE GENOMIC DNA]</scope>
    <source>
        <strain evidence="5 6">DSM 25353</strain>
    </source>
</reference>
<sequence>MKIHLRKRVGRLSAGNEKRGKKQMASLYLTCIPRPGAKVQYEWLNLHVYENPKTNIEKDHNKETMLLAESVKAQRILDHQTTGHGFVSSVKGKVGFLDYFKKLADRKREDSNGNYGNWQSAYEHLKTYIGRREYTLDQIDENFLEGFKQYLQGNIVRRGTGKLGANSSLSYYNKVKAALREAYMNKMIKENPSTRVKGLKPGESHRQYLTLEELQTLAGTQCDNSLLKKAFLFSALTGLRWSDVKNLCWNKIRYTENGGWNLEYVQKKTKAAEILPLSDQAITILGEKQDVNTHIFKDLCYHTHMNKQLQDWINRAGINKKITFHCARHTFATLQLSMDTDIYTVSKLLGHRHLKTTEIYAKVIDKKKIEAVQKLSFL</sequence>
<dbReference type="GO" id="GO:0006310">
    <property type="term" value="P:DNA recombination"/>
    <property type="evidence" value="ECO:0007669"/>
    <property type="project" value="UniProtKB-KW"/>
</dbReference>
<protein>
    <submittedName>
        <fullName evidence="5">Site-specific recombinase XerD</fullName>
    </submittedName>
</protein>
<evidence type="ECO:0000256" key="1">
    <source>
        <dbReference type="ARBA" id="ARBA00008857"/>
    </source>
</evidence>
<evidence type="ECO:0000313" key="6">
    <source>
        <dbReference type="Proteomes" id="UP000198711"/>
    </source>
</evidence>
<comment type="similarity">
    <text evidence="1">Belongs to the 'phage' integrase family.</text>
</comment>